<dbReference type="Gene3D" id="3.40.50.300">
    <property type="entry name" value="P-loop containing nucleotide triphosphate hydrolases"/>
    <property type="match status" value="1"/>
</dbReference>
<dbReference type="SUPFAM" id="SSF52540">
    <property type="entry name" value="P-loop containing nucleoside triphosphate hydrolases"/>
    <property type="match status" value="1"/>
</dbReference>
<evidence type="ECO:0000313" key="1">
    <source>
        <dbReference type="EMBL" id="RVU70718.1"/>
    </source>
</evidence>
<accession>A0A437SUV0</accession>
<organism evidence="1 2">
    <name type="scientific">Lactobacillus xujianguonis</name>
    <dbReference type="NCBI Taxonomy" id="2495899"/>
    <lineage>
        <taxon>Bacteria</taxon>
        <taxon>Bacillati</taxon>
        <taxon>Bacillota</taxon>
        <taxon>Bacilli</taxon>
        <taxon>Lactobacillales</taxon>
        <taxon>Lactobacillaceae</taxon>
        <taxon>Lactobacillus</taxon>
    </lineage>
</organism>
<dbReference type="Proteomes" id="UP000288291">
    <property type="component" value="Unassembled WGS sequence"/>
</dbReference>
<evidence type="ECO:0000313" key="2">
    <source>
        <dbReference type="Proteomes" id="UP000288291"/>
    </source>
</evidence>
<sequence length="359" mass="40541">MRGIRTSICRYLENACNSALSEDVSSYSQQLLILESEDTTGIIAIFPMPSSFVYNKENYYKLYDIISVAAWPDYTCLRPNAMQIVNIDGRSLSTARGFFFPWQKGHSERLTGSIESILKQVDLSKGIPVMTNLRIPSDINSIIVSGNTGSGKSLAVQSISEFLLHTPNTRLIYIDPKKSAGARWARGHPEVKLVIPHDGERLEEYLIRVTELLSSEVRRIFKNQDELYKFSDKVDTNAQEINQPKTWIILEELEALEVFGTKKELESLMHQILLICLLGREAYTNILISMQVPRNDILPIPIRSQLLCRIQLGRIDKSTTTYLFPDLDHIMMPFRGPGVGICDINSGGVQPIAMPTIIY</sequence>
<gene>
    <name evidence="1" type="ORF">EJK17_06240</name>
</gene>
<comment type="caution">
    <text evidence="1">The sequence shown here is derived from an EMBL/GenBank/DDBJ whole genome shotgun (WGS) entry which is preliminary data.</text>
</comment>
<dbReference type="EMBL" id="RXIA01000014">
    <property type="protein sequence ID" value="RVU70718.1"/>
    <property type="molecule type" value="Genomic_DNA"/>
</dbReference>
<name>A0A437SUV0_9LACO</name>
<dbReference type="InterPro" id="IPR027417">
    <property type="entry name" value="P-loop_NTPase"/>
</dbReference>
<reference evidence="1 2" key="1">
    <citation type="submission" date="2018-12" db="EMBL/GenBank/DDBJ databases">
        <authorList>
            <person name="Meng J."/>
        </authorList>
    </citation>
    <scope>NUCLEOTIDE SEQUENCE [LARGE SCALE GENOMIC DNA]</scope>
    <source>
        <strain evidence="1 2">HT111-2</strain>
    </source>
</reference>
<proteinExistence type="predicted"/>
<protein>
    <submittedName>
        <fullName evidence="1">Chromosome partitioning protein ParA</fullName>
    </submittedName>
</protein>
<dbReference type="AlphaFoldDB" id="A0A437SUV0"/>
<keyword evidence="2" id="KW-1185">Reference proteome</keyword>